<name>A0A4U8YS69_9BACT</name>
<protein>
    <submittedName>
        <fullName evidence="2">Coa-binding</fullName>
    </submittedName>
</protein>
<dbReference type="RefSeq" id="WP_180140389.1">
    <property type="nucleotide sequence ID" value="NZ_CAADHO010000003.1"/>
</dbReference>
<organism evidence="2 3">
    <name type="scientific">Desulfoluna butyratoxydans</name>
    <dbReference type="NCBI Taxonomy" id="231438"/>
    <lineage>
        <taxon>Bacteria</taxon>
        <taxon>Pseudomonadati</taxon>
        <taxon>Thermodesulfobacteriota</taxon>
        <taxon>Desulfobacteria</taxon>
        <taxon>Desulfobacterales</taxon>
        <taxon>Desulfolunaceae</taxon>
        <taxon>Desulfoluna</taxon>
    </lineage>
</organism>
<feature type="domain" description="CoA-binding" evidence="1">
    <location>
        <begin position="19"/>
        <end position="111"/>
    </location>
</feature>
<dbReference type="AlphaFoldDB" id="A0A4U8YS69"/>
<dbReference type="PANTHER" id="PTHR33303:SF2">
    <property type="entry name" value="COA-BINDING DOMAIN-CONTAINING PROTEIN"/>
    <property type="match status" value="1"/>
</dbReference>
<dbReference type="PANTHER" id="PTHR33303">
    <property type="entry name" value="CYTOPLASMIC PROTEIN-RELATED"/>
    <property type="match status" value="1"/>
</dbReference>
<reference evidence="2 3" key="1">
    <citation type="submission" date="2019-03" db="EMBL/GenBank/DDBJ databases">
        <authorList>
            <person name="Nijsse B."/>
        </authorList>
    </citation>
    <scope>NUCLEOTIDE SEQUENCE [LARGE SCALE GENOMIC DNA]</scope>
    <source>
        <strain evidence="2">Desulfoluna butyratoxydans MSL71</strain>
    </source>
</reference>
<evidence type="ECO:0000313" key="3">
    <source>
        <dbReference type="Proteomes" id="UP000507962"/>
    </source>
</evidence>
<dbReference type="InterPro" id="IPR003781">
    <property type="entry name" value="CoA-bd"/>
</dbReference>
<accession>A0A4U8YS69</accession>
<dbReference type="SMART" id="SM00881">
    <property type="entry name" value="CoA_binding"/>
    <property type="match status" value="1"/>
</dbReference>
<evidence type="ECO:0000259" key="1">
    <source>
        <dbReference type="SMART" id="SM00881"/>
    </source>
</evidence>
<dbReference type="Proteomes" id="UP000507962">
    <property type="component" value="Unassembled WGS sequence"/>
</dbReference>
<sequence>MAEKKGEILISDRQIKDVLARAKTIAVVGLSPKPERDSHDVARYMQENGYVIIPVRPAQKEILGEKAYKTLDLVPGPVDIVNVFRRSEDVIQHVDEAIAVGCKVFWMQLGIENREAAERLTDHGIDVIMNRCIKVDHASYFKKNILI</sequence>
<dbReference type="EMBL" id="CAADHO010000003">
    <property type="protein sequence ID" value="VFQ44672.1"/>
    <property type="molecule type" value="Genomic_DNA"/>
</dbReference>
<dbReference type="Gene3D" id="3.40.50.720">
    <property type="entry name" value="NAD(P)-binding Rossmann-like Domain"/>
    <property type="match status" value="1"/>
</dbReference>
<proteinExistence type="predicted"/>
<gene>
    <name evidence="2" type="ORF">MSL71_23210</name>
</gene>
<evidence type="ECO:0000313" key="2">
    <source>
        <dbReference type="EMBL" id="VFQ44672.1"/>
    </source>
</evidence>
<dbReference type="InterPro" id="IPR036291">
    <property type="entry name" value="NAD(P)-bd_dom_sf"/>
</dbReference>
<keyword evidence="3" id="KW-1185">Reference proteome</keyword>
<dbReference type="SUPFAM" id="SSF51735">
    <property type="entry name" value="NAD(P)-binding Rossmann-fold domains"/>
    <property type="match status" value="1"/>
</dbReference>
<dbReference type="Pfam" id="PF13380">
    <property type="entry name" value="CoA_binding_2"/>
    <property type="match status" value="1"/>
</dbReference>